<gene>
    <name evidence="2" type="ORF">Pfl04_38660</name>
</gene>
<feature type="compositionally biased region" description="Basic and acidic residues" evidence="1">
    <location>
        <begin position="61"/>
        <end position="72"/>
    </location>
</feature>
<dbReference type="EMBL" id="BONU01000031">
    <property type="protein sequence ID" value="GIG75462.1"/>
    <property type="molecule type" value="Genomic_DNA"/>
</dbReference>
<organism evidence="2 3">
    <name type="scientific">Planosporangium flavigriseum</name>
    <dbReference type="NCBI Taxonomy" id="373681"/>
    <lineage>
        <taxon>Bacteria</taxon>
        <taxon>Bacillati</taxon>
        <taxon>Actinomycetota</taxon>
        <taxon>Actinomycetes</taxon>
        <taxon>Micromonosporales</taxon>
        <taxon>Micromonosporaceae</taxon>
        <taxon>Planosporangium</taxon>
    </lineage>
</organism>
<evidence type="ECO:0000313" key="2">
    <source>
        <dbReference type="EMBL" id="GIG75462.1"/>
    </source>
</evidence>
<reference evidence="2" key="1">
    <citation type="submission" date="2021-01" db="EMBL/GenBank/DDBJ databases">
        <title>Whole genome shotgun sequence of Planosporangium flavigriseum NBRC 105377.</title>
        <authorList>
            <person name="Komaki H."/>
            <person name="Tamura T."/>
        </authorList>
    </citation>
    <scope>NUCLEOTIDE SEQUENCE</scope>
    <source>
        <strain evidence="2">NBRC 105377</strain>
    </source>
</reference>
<sequence length="115" mass="11957">MWPVTSNGSAATKPTSSGYARCRTHGSRSDPQPDSGVPLRQVTGGNFRPLDAVPSLSGGHWKPDHVKPEGAHPRTQAPELSVNAVHVAARAYGDDVDGAPILVDAVQHPVVAHAG</sequence>
<dbReference type="Proteomes" id="UP000653674">
    <property type="component" value="Unassembled WGS sequence"/>
</dbReference>
<keyword evidence="3" id="KW-1185">Reference proteome</keyword>
<accession>A0A8J3LMH6</accession>
<protein>
    <submittedName>
        <fullName evidence="2">Uncharacterized protein</fullName>
    </submittedName>
</protein>
<comment type="caution">
    <text evidence="2">The sequence shown here is derived from an EMBL/GenBank/DDBJ whole genome shotgun (WGS) entry which is preliminary data.</text>
</comment>
<proteinExistence type="predicted"/>
<name>A0A8J3LMH6_9ACTN</name>
<evidence type="ECO:0000256" key="1">
    <source>
        <dbReference type="SAM" id="MobiDB-lite"/>
    </source>
</evidence>
<feature type="region of interest" description="Disordered" evidence="1">
    <location>
        <begin position="1"/>
        <end position="78"/>
    </location>
</feature>
<evidence type="ECO:0000313" key="3">
    <source>
        <dbReference type="Proteomes" id="UP000653674"/>
    </source>
</evidence>
<dbReference type="AlphaFoldDB" id="A0A8J3LMH6"/>
<feature type="compositionally biased region" description="Polar residues" evidence="1">
    <location>
        <begin position="1"/>
        <end position="18"/>
    </location>
</feature>